<feature type="signal peptide" evidence="1">
    <location>
        <begin position="1"/>
        <end position="19"/>
    </location>
</feature>
<proteinExistence type="predicted"/>
<reference evidence="2" key="1">
    <citation type="submission" date="2020-01" db="EMBL/GenBank/DDBJ databases">
        <authorList>
            <person name="Meier V. D."/>
            <person name="Meier V D."/>
        </authorList>
    </citation>
    <scope>NUCLEOTIDE SEQUENCE</scope>
    <source>
        <strain evidence="2">HLG_WM_MAG_05</strain>
    </source>
</reference>
<dbReference type="AlphaFoldDB" id="A0A6S6UH76"/>
<accession>A0A6S6UH76</accession>
<dbReference type="EMBL" id="CACVAU010000091">
    <property type="protein sequence ID" value="CAA6827416.1"/>
    <property type="molecule type" value="Genomic_DNA"/>
</dbReference>
<name>A0A6S6UH76_9BACT</name>
<evidence type="ECO:0000313" key="2">
    <source>
        <dbReference type="EMBL" id="CAA6827416.1"/>
    </source>
</evidence>
<feature type="chain" id="PRO_5027896753" evidence="1">
    <location>
        <begin position="20"/>
        <end position="224"/>
    </location>
</feature>
<evidence type="ECO:0000256" key="1">
    <source>
        <dbReference type="SAM" id="SignalP"/>
    </source>
</evidence>
<protein>
    <submittedName>
        <fullName evidence="2">Hemagglutinin/hemolysin-related protein</fullName>
    </submittedName>
</protein>
<organism evidence="2">
    <name type="scientific">uncultured Sulfurovum sp</name>
    <dbReference type="NCBI Taxonomy" id="269237"/>
    <lineage>
        <taxon>Bacteria</taxon>
        <taxon>Pseudomonadati</taxon>
        <taxon>Campylobacterota</taxon>
        <taxon>Epsilonproteobacteria</taxon>
        <taxon>Campylobacterales</taxon>
        <taxon>Sulfurovaceae</taxon>
        <taxon>Sulfurovum</taxon>
        <taxon>environmental samples</taxon>
    </lineage>
</organism>
<sequence>MRTFKILLMLMVVFTLGYADVNNTSNIIKNTNIITTEHSLEPQTDDKVNPDLLNTLPAVNILNLSGVDYNGIEIECFRINTLPNSEAGILYLEDGETAITSGQFLTLKEANAMHFNPDENFEGNATFTYASVDSNELVDSTPATVTLPIVAPVVAPAMVDTENNESNVNSNINTDTDTTDHLIHDENCACQSYEESVPSVSTFGLLLMLLLSIWITHIHLKKGL</sequence>
<gene>
    <name evidence="2" type="ORF">HELGO_WM9311</name>
</gene>
<keyword evidence="1" id="KW-0732">Signal</keyword>